<dbReference type="Proteomes" id="UP000316759">
    <property type="component" value="Unassembled WGS sequence"/>
</dbReference>
<evidence type="ECO:0000256" key="2">
    <source>
        <dbReference type="SAM" id="SignalP"/>
    </source>
</evidence>
<feature type="signal peptide" evidence="2">
    <location>
        <begin position="1"/>
        <end position="19"/>
    </location>
</feature>
<keyword evidence="4" id="KW-1185">Reference proteome</keyword>
<protein>
    <submittedName>
        <fullName evidence="3">Uncharacterized protein</fullName>
    </submittedName>
</protein>
<feature type="chain" id="PRO_5021213947" evidence="2">
    <location>
        <begin position="20"/>
        <end position="132"/>
    </location>
</feature>
<reference evidence="3 4" key="1">
    <citation type="submission" date="2019-04" db="EMBL/GenBank/DDBJ databases">
        <title>Annotation for the trematode Fasciola gigantica.</title>
        <authorList>
            <person name="Choi Y.-J."/>
        </authorList>
    </citation>
    <scope>NUCLEOTIDE SEQUENCE [LARGE SCALE GENOMIC DNA]</scope>
    <source>
        <strain evidence="3">Uganda_cow_1</strain>
    </source>
</reference>
<gene>
    <name evidence="3" type="ORF">FGIG_05139</name>
</gene>
<feature type="non-terminal residue" evidence="3">
    <location>
        <position position="1"/>
    </location>
</feature>
<dbReference type="STRING" id="46835.A0A504Y9G4"/>
<dbReference type="EMBL" id="SUNJ01012975">
    <property type="protein sequence ID" value="TPP57623.1"/>
    <property type="molecule type" value="Genomic_DNA"/>
</dbReference>
<dbReference type="InterPro" id="IPR052095">
    <property type="entry name" value="UNC-13_domain"/>
</dbReference>
<keyword evidence="2" id="KW-0732">Signal</keyword>
<proteinExistence type="predicted"/>
<evidence type="ECO:0000313" key="3">
    <source>
        <dbReference type="EMBL" id="TPP57623.1"/>
    </source>
</evidence>
<dbReference type="PANTHER" id="PTHR45999">
    <property type="entry name" value="UNC-13-4A, ISOFORM B"/>
    <property type="match status" value="1"/>
</dbReference>
<accession>A0A504Y9G4</accession>
<dbReference type="GO" id="GO:0099503">
    <property type="term" value="C:secretory vesicle"/>
    <property type="evidence" value="ECO:0007669"/>
    <property type="project" value="TreeGrafter"/>
</dbReference>
<evidence type="ECO:0000313" key="4">
    <source>
        <dbReference type="Proteomes" id="UP000316759"/>
    </source>
</evidence>
<evidence type="ECO:0000256" key="1">
    <source>
        <dbReference type="ARBA" id="ARBA00022483"/>
    </source>
</evidence>
<organism evidence="3 4">
    <name type="scientific">Fasciola gigantica</name>
    <name type="common">Giant liver fluke</name>
    <dbReference type="NCBI Taxonomy" id="46835"/>
    <lineage>
        <taxon>Eukaryota</taxon>
        <taxon>Metazoa</taxon>
        <taxon>Spiralia</taxon>
        <taxon>Lophotrochozoa</taxon>
        <taxon>Platyhelminthes</taxon>
        <taxon>Trematoda</taxon>
        <taxon>Digenea</taxon>
        <taxon>Plagiorchiida</taxon>
        <taxon>Echinostomata</taxon>
        <taxon>Echinostomatoidea</taxon>
        <taxon>Fasciolidae</taxon>
        <taxon>Fasciola</taxon>
    </lineage>
</organism>
<name>A0A504Y9G4_FASGI</name>
<sequence length="132" mass="15332">RKLPNIFAVLYCLSFLVQQKPSTEWSGCLAPEAEFILFQHAEHFGLGQVHTAMCRWICLAKKYRRRPIQCRLLDEQLKALLATWTDKSLSHDQVGRCLIMLNCLPPTTHSKRKMTHHYFSIVSRVFTSNETV</sequence>
<dbReference type="GO" id="GO:0006887">
    <property type="term" value="P:exocytosis"/>
    <property type="evidence" value="ECO:0007669"/>
    <property type="project" value="UniProtKB-KW"/>
</dbReference>
<keyword evidence="1" id="KW-0268">Exocytosis</keyword>
<comment type="caution">
    <text evidence="3">The sequence shown here is derived from an EMBL/GenBank/DDBJ whole genome shotgun (WGS) entry which is preliminary data.</text>
</comment>
<dbReference type="AlphaFoldDB" id="A0A504Y9G4"/>
<dbReference type="PANTHER" id="PTHR45999:SF4">
    <property type="entry name" value="UNC-13-4A, ISOFORM B"/>
    <property type="match status" value="1"/>
</dbReference>